<dbReference type="InterPro" id="IPR002509">
    <property type="entry name" value="NODB_dom"/>
</dbReference>
<evidence type="ECO:0000256" key="2">
    <source>
        <dbReference type="ARBA" id="ARBA00022729"/>
    </source>
</evidence>
<name>A0A3B0XFL0_9ZZZZ</name>
<dbReference type="InterPro" id="IPR011330">
    <property type="entry name" value="Glyco_hydro/deAcase_b/a-brl"/>
</dbReference>
<dbReference type="InterPro" id="IPR051398">
    <property type="entry name" value="Polysacch_Deacetylase"/>
</dbReference>
<evidence type="ECO:0000259" key="3">
    <source>
        <dbReference type="PROSITE" id="PS51677"/>
    </source>
</evidence>
<dbReference type="PANTHER" id="PTHR34216:SF3">
    <property type="entry name" value="POLY-BETA-1,6-N-ACETYL-D-GLUCOSAMINE N-DEACETYLASE"/>
    <property type="match status" value="1"/>
</dbReference>
<keyword evidence="2" id="KW-0732">Signal</keyword>
<dbReference type="AlphaFoldDB" id="A0A3B0XFL0"/>
<evidence type="ECO:0000313" key="4">
    <source>
        <dbReference type="EMBL" id="VAW54764.1"/>
    </source>
</evidence>
<dbReference type="Pfam" id="PF01522">
    <property type="entry name" value="Polysacc_deac_1"/>
    <property type="match status" value="1"/>
</dbReference>
<sequence length="355" mass="40537">MNVRSNNTTQHAVKKFIKRSLQYFAALFGRHTRVSKEPQLLILMYHRVLPGDDPRAQREEPGMMVTPETFALHLNVLKQYFTIVKLADWIKLKQAGENLPKKACAITFDDGWIDNYEYAFPVLKNLNVSATIFLVADMIGSKQLFWPERLANIMTAVTAHYPQYWSHEALSWLQKNPNLYRLNKAPPTSEEISALIASLKIYPDQEIHDKLSQIETILQLDKDNQTTDKQAASLLNWEQVNEMIDSGLVDVGSHTCHHTRLNQNTSNSLIEDEIVNSKKIIKKHTGQPVETFCYPNGDHCKEAIKQVAQNYTAAVTTQFGWNTPNKNIHLLKRVGLHQDISADKTAFLARISGWM</sequence>
<gene>
    <name evidence="4" type="ORF">MNBD_GAMMA06-585</name>
</gene>
<dbReference type="Gene3D" id="3.20.20.370">
    <property type="entry name" value="Glycoside hydrolase/deacetylase"/>
    <property type="match status" value="1"/>
</dbReference>
<dbReference type="GO" id="GO:0016810">
    <property type="term" value="F:hydrolase activity, acting on carbon-nitrogen (but not peptide) bonds"/>
    <property type="evidence" value="ECO:0007669"/>
    <property type="project" value="InterPro"/>
</dbReference>
<dbReference type="GO" id="GO:0005576">
    <property type="term" value="C:extracellular region"/>
    <property type="evidence" value="ECO:0007669"/>
    <property type="project" value="UniProtKB-SubCell"/>
</dbReference>
<evidence type="ECO:0000256" key="1">
    <source>
        <dbReference type="ARBA" id="ARBA00004613"/>
    </source>
</evidence>
<comment type="subcellular location">
    <subcellularLocation>
        <location evidence="1">Secreted</location>
    </subcellularLocation>
</comment>
<protein>
    <recommendedName>
        <fullName evidence="3">NodB homology domain-containing protein</fullName>
    </recommendedName>
</protein>
<organism evidence="4">
    <name type="scientific">hydrothermal vent metagenome</name>
    <dbReference type="NCBI Taxonomy" id="652676"/>
    <lineage>
        <taxon>unclassified sequences</taxon>
        <taxon>metagenomes</taxon>
        <taxon>ecological metagenomes</taxon>
    </lineage>
</organism>
<dbReference type="SUPFAM" id="SSF88713">
    <property type="entry name" value="Glycoside hydrolase/deacetylase"/>
    <property type="match status" value="1"/>
</dbReference>
<feature type="domain" description="NodB homology" evidence="3">
    <location>
        <begin position="102"/>
        <end position="355"/>
    </location>
</feature>
<dbReference type="PANTHER" id="PTHR34216">
    <property type="match status" value="1"/>
</dbReference>
<dbReference type="EMBL" id="UOFD01000079">
    <property type="protein sequence ID" value="VAW54764.1"/>
    <property type="molecule type" value="Genomic_DNA"/>
</dbReference>
<proteinExistence type="predicted"/>
<accession>A0A3B0XFL0</accession>
<dbReference type="GO" id="GO:0005975">
    <property type="term" value="P:carbohydrate metabolic process"/>
    <property type="evidence" value="ECO:0007669"/>
    <property type="project" value="InterPro"/>
</dbReference>
<dbReference type="PROSITE" id="PS51677">
    <property type="entry name" value="NODB"/>
    <property type="match status" value="1"/>
</dbReference>
<dbReference type="CDD" id="cd10918">
    <property type="entry name" value="CE4_NodB_like_5s_6s"/>
    <property type="match status" value="1"/>
</dbReference>
<reference evidence="4" key="1">
    <citation type="submission" date="2018-06" db="EMBL/GenBank/DDBJ databases">
        <authorList>
            <person name="Zhirakovskaya E."/>
        </authorList>
    </citation>
    <scope>NUCLEOTIDE SEQUENCE</scope>
</reference>